<gene>
    <name evidence="1" type="primary">102</name>
    <name evidence="1" type="ORF">SEA_RONALDO_102</name>
</gene>
<protein>
    <submittedName>
        <fullName evidence="1">Uncharacterized protein</fullName>
    </submittedName>
</protein>
<dbReference type="GeneID" id="54998682"/>
<reference evidence="1 2" key="1">
    <citation type="submission" date="2018-06" db="EMBL/GenBank/DDBJ databases">
        <authorList>
            <person name="DeCurzio J.M."/>
            <person name="Delesalle V.A."/>
            <person name="Garlena R.A."/>
            <person name="Russell D.A."/>
            <person name="Pope W.H."/>
            <person name="Jacobs-Sera D."/>
            <person name="Hatfull G.F."/>
        </authorList>
    </citation>
    <scope>NUCLEOTIDE SEQUENCE [LARGE SCALE GENOMIC DNA]</scope>
</reference>
<dbReference type="KEGG" id="vg:54998682"/>
<dbReference type="EMBL" id="MH479925">
    <property type="protein sequence ID" value="AXN53664.1"/>
    <property type="molecule type" value="Genomic_DNA"/>
</dbReference>
<evidence type="ECO:0000313" key="1">
    <source>
        <dbReference type="EMBL" id="AXN53664.1"/>
    </source>
</evidence>
<dbReference type="RefSeq" id="YP_009807798.1">
    <property type="nucleotide sequence ID" value="NC_048028.1"/>
</dbReference>
<name>A0A346FD50_9CAUD</name>
<proteinExistence type="predicted"/>
<organism evidence="1 2">
    <name type="scientific">Gordonia phage Ronaldo</name>
    <dbReference type="NCBI Taxonomy" id="2250397"/>
    <lineage>
        <taxon>Viruses</taxon>
        <taxon>Duplodnaviria</taxon>
        <taxon>Heunggongvirae</taxon>
        <taxon>Uroviricota</taxon>
        <taxon>Caudoviricetes</taxon>
        <taxon>Ronaldovirus</taxon>
        <taxon>Ronaldovirus ronaldo</taxon>
    </lineage>
</organism>
<keyword evidence="2" id="KW-1185">Reference proteome</keyword>
<sequence>MTDPYLDIARQVLGRVCAIDGRFKVVPGQADSWAAVFRQAGNVWKDEALQAVSEYYATARFPIMPVDVIEYCKKQPAHSSYEHALSVVDDGIKNPASRKVETLSGIEYPEKNEENWREYPEIVRKFLQENRERLAKAIVQEGGSA</sequence>
<dbReference type="Proteomes" id="UP000258385">
    <property type="component" value="Segment"/>
</dbReference>
<accession>A0A346FD50</accession>
<evidence type="ECO:0000313" key="2">
    <source>
        <dbReference type="Proteomes" id="UP000258385"/>
    </source>
</evidence>